<reference evidence="3" key="1">
    <citation type="submission" date="2020-10" db="EMBL/GenBank/DDBJ databases">
        <title>Genome Sequence of Monilinia vaccinii-corymbosi Sheds Light on Mummy Berry Disease Infection of Blueberry and Mating Type.</title>
        <authorList>
            <person name="Yow A.G."/>
            <person name="Zhang Y."/>
            <person name="Bansal K."/>
            <person name="Eacker S.M."/>
            <person name="Sullivan S."/>
            <person name="Liachko I."/>
            <person name="Cubeta M.A."/>
            <person name="Rollins J.A."/>
            <person name="Ashrafi H."/>
        </authorList>
    </citation>
    <scope>NUCLEOTIDE SEQUENCE</scope>
    <source>
        <strain evidence="3">RL-1</strain>
    </source>
</reference>
<feature type="compositionally biased region" description="Polar residues" evidence="1">
    <location>
        <begin position="450"/>
        <end position="461"/>
    </location>
</feature>
<evidence type="ECO:0000256" key="1">
    <source>
        <dbReference type="SAM" id="MobiDB-lite"/>
    </source>
</evidence>
<organism evidence="3 4">
    <name type="scientific">Monilinia vaccinii-corymbosi</name>
    <dbReference type="NCBI Taxonomy" id="61207"/>
    <lineage>
        <taxon>Eukaryota</taxon>
        <taxon>Fungi</taxon>
        <taxon>Dikarya</taxon>
        <taxon>Ascomycota</taxon>
        <taxon>Pezizomycotina</taxon>
        <taxon>Leotiomycetes</taxon>
        <taxon>Helotiales</taxon>
        <taxon>Sclerotiniaceae</taxon>
        <taxon>Monilinia</taxon>
    </lineage>
</organism>
<proteinExistence type="predicted"/>
<feature type="compositionally biased region" description="Polar residues" evidence="1">
    <location>
        <begin position="234"/>
        <end position="244"/>
    </location>
</feature>
<evidence type="ECO:0000256" key="2">
    <source>
        <dbReference type="SAM" id="Phobius"/>
    </source>
</evidence>
<feature type="region of interest" description="Disordered" evidence="1">
    <location>
        <begin position="755"/>
        <end position="794"/>
    </location>
</feature>
<feature type="compositionally biased region" description="Polar residues" evidence="1">
    <location>
        <begin position="812"/>
        <end position="824"/>
    </location>
</feature>
<keyword evidence="2" id="KW-1133">Transmembrane helix</keyword>
<keyword evidence="2" id="KW-0472">Membrane</keyword>
<feature type="region of interest" description="Disordered" evidence="1">
    <location>
        <begin position="625"/>
        <end position="657"/>
    </location>
</feature>
<feature type="compositionally biased region" description="Polar residues" evidence="1">
    <location>
        <begin position="549"/>
        <end position="570"/>
    </location>
</feature>
<dbReference type="Proteomes" id="UP000672032">
    <property type="component" value="Chromosome 9"/>
</dbReference>
<feature type="region of interest" description="Disordered" evidence="1">
    <location>
        <begin position="126"/>
        <end position="200"/>
    </location>
</feature>
<feature type="compositionally biased region" description="Polar residues" evidence="1">
    <location>
        <begin position="981"/>
        <end position="992"/>
    </location>
</feature>
<dbReference type="EMBL" id="CP063413">
    <property type="protein sequence ID" value="QSZ37554.1"/>
    <property type="molecule type" value="Genomic_DNA"/>
</dbReference>
<name>A0A8A3PRP7_9HELO</name>
<protein>
    <submittedName>
        <fullName evidence="3">Uncharacterized protein</fullName>
    </submittedName>
</protein>
<feature type="transmembrane region" description="Helical" evidence="2">
    <location>
        <begin position="1138"/>
        <end position="1162"/>
    </location>
</feature>
<feature type="region of interest" description="Disordered" evidence="1">
    <location>
        <begin position="450"/>
        <end position="471"/>
    </location>
</feature>
<keyword evidence="2" id="KW-0812">Transmembrane</keyword>
<gene>
    <name evidence="3" type="ORF">DSL72_008652</name>
</gene>
<feature type="region of interest" description="Disordered" evidence="1">
    <location>
        <begin position="805"/>
        <end position="824"/>
    </location>
</feature>
<evidence type="ECO:0000313" key="3">
    <source>
        <dbReference type="EMBL" id="QSZ37554.1"/>
    </source>
</evidence>
<feature type="compositionally biased region" description="Polar residues" evidence="1">
    <location>
        <begin position="298"/>
        <end position="309"/>
    </location>
</feature>
<feature type="compositionally biased region" description="Basic and acidic residues" evidence="1">
    <location>
        <begin position="88"/>
        <end position="97"/>
    </location>
</feature>
<keyword evidence="4" id="KW-1185">Reference proteome</keyword>
<dbReference type="OrthoDB" id="5353066at2759"/>
<feature type="compositionally biased region" description="Low complexity" evidence="1">
    <location>
        <begin position="760"/>
        <end position="773"/>
    </location>
</feature>
<accession>A0A8A3PRP7</accession>
<feature type="compositionally biased region" description="Polar residues" evidence="1">
    <location>
        <begin position="35"/>
        <end position="51"/>
    </location>
</feature>
<dbReference type="AlphaFoldDB" id="A0A8A3PRP7"/>
<feature type="region of interest" description="Disordered" evidence="1">
    <location>
        <begin position="1"/>
        <end position="97"/>
    </location>
</feature>
<feature type="region of interest" description="Disordered" evidence="1">
    <location>
        <begin position="974"/>
        <end position="1015"/>
    </location>
</feature>
<feature type="region of interest" description="Disordered" evidence="1">
    <location>
        <begin position="549"/>
        <end position="585"/>
    </location>
</feature>
<sequence>MPPPVGDFAGLPKSGKPSKNPYRQQPGSSDDPKSRSTSQDVDLLSSSSKQTPVRAVFHDLHTAHSSITSGNKRTLSGRRAISHNLFEPPERSDSIPLQEIERKRGATVESFLQNIPLPPPPVALFQGRYGSDAENSTPVPRPRSQRLPSITKGESGSLLSNTKTALATTSSPITPDTKDEEDNDPHWPRDNLSLPKGTFGKKTSGYMKLLKENDEVHPSTPEARTPSGCGNGGDKSSIQHQGNDFSIYHSKLGEAPSGSLPPSSDEGGSPGDLTRTKPYNPPRHSLYTPYQGEIQSPIRKSSSETTSQRHSYDIQRATSTVGNIYKHYLHFSGVNGYDSDSEEGANEESPLRGDIASKSSNHRNYISEFNLLVDTRINSREILPTALNIQKQRKVVRVAEEPQGQPPTRTLPDIPTFPFSRIAPSISQGIGQSSSYGDTHKLLDLTQTTKAGSRKTLQQRTNDVHPDGDDSEADIAAAQLHVPPFLFTTPNNTQPTPKFIISPADDPSVCGDGPHWTDPVILRQPLEREVSKALRRASGYSVYSLESMSTSLTGQNENPRPQRAGQNFSRKLNVEDTPPSDAGSLNTEQREFVAQAQAFYDRGAIAPNWVTAQHENVVRIPISHSINLPDSPPESPNVQPLESSEKHTTPTEPEDWETVAESAAGPFGRSKQNEPVMMMGGLVNRAGSSIADNSDDGTESTEPLHIDEYGSSERIAQHPGNVEYCGGYRQRDLKKTHIPVFLPVFREHKVNGYLADSNRTRPPQNNYNYNPRPLGKAHVNPFKSPPPKMKPSRGRNLNLFPPSLHTSEESADFTNSNQGRQVSSGIQGHVDDRLRFDWTGDLGETGLALGGPNDTMPGLNKKRSSSWQYVLALGEKMASPKGVPITTASTNTSKHKEINIGVKAAGATKPQDHKPFIKGPPGAFYRDLHMNSKDEPRRISLIQANRPAKVPARNKNTKDYPTNTLRPLALLASSTNASSTVETRPTIDQPSTPVRGHNHRGTQSDNSNDFIYRSPLAPPKRPSWQDLYSPQRLQEMQTAAIFDGFFESQPVIGDKPRDSTGNTWKHLFENPKLSPWSQNPAHIIIEARRKRNISITVLALCNLFPPTLLLYATGRMDGIIVWWTDGDFSSFALKQKRYAWLLLAGWMCIIAIGLVVFLVVFFTRLR</sequence>
<feature type="region of interest" description="Disordered" evidence="1">
    <location>
        <begin position="212"/>
        <end position="312"/>
    </location>
</feature>
<feature type="compositionally biased region" description="Polar residues" evidence="1">
    <location>
        <begin position="63"/>
        <end position="74"/>
    </location>
</feature>
<feature type="compositionally biased region" description="Polar residues" evidence="1">
    <location>
        <begin position="146"/>
        <end position="174"/>
    </location>
</feature>
<evidence type="ECO:0000313" key="4">
    <source>
        <dbReference type="Proteomes" id="UP000672032"/>
    </source>
</evidence>
<feature type="region of interest" description="Disordered" evidence="1">
    <location>
        <begin position="337"/>
        <end position="358"/>
    </location>
</feature>
<feature type="region of interest" description="Disordered" evidence="1">
    <location>
        <begin position="690"/>
        <end position="710"/>
    </location>
</feature>